<evidence type="ECO:0000313" key="2">
    <source>
        <dbReference type="Proteomes" id="UP000430202"/>
    </source>
</evidence>
<dbReference type="AlphaFoldDB" id="A0A653MCG1"/>
<dbReference type="InterPro" id="IPR008929">
    <property type="entry name" value="Chondroitin_lyas"/>
</dbReference>
<sequence length="651" mass="73623">MEERKRHIVYALILVLSLIILNSCTGQEKTEVKKLDIKAYLDLADKDTIYPTDKQLAMLKEVMPKEAFQPAPKISNRAYWKGIAETTSGKEYLTKALELLDRKPEVPITDSIYRLANKDGNRGIYKPRYYRTMDRLERFILAECIENKGRFLPQIETYSKAIMSMKSWLHPNHDDEYNGVLEGRRISIDLGARKFGGVLALAENLLEDKLPKSLRDDIHVQLQKRITDSYLKSTKYLDENNKWIKSTSNWNSVCTSGTVLTTITSSESYEKRLATVGSALNSMTYYLSGFGDDGYCSEGLGYWGYGFGHYLYLAQILHDYTDGRIDLFTFNNTEKMKNVGNFPEGFEIQKMVCSPFSDGVSSISRKGSNFADVLSAEYYGAIMPTEIRMEEAAEQLIAWQNPEMFQVADTSNTSQLPDHTYFNDFGMVISRGKQEVPFSIAVKAGHNAENHNHSDVGTYSLVLNDEIIAGDIGAPSYRAGSFSPDNKARSSWGHPVPRINNTLQSNGIEFKGIITGTNFKDKMDEVVIDILPAYELSMLQSLERTVTNDKFGKGTITIEDHFIATEPVSFGSAIMTLNVYEIMDENTVILKTEYQKVKAEIRSEGFEFRIKDELVPVKHLREGGPAYKIGIEAKNLTEEGILRIIYTPFEK</sequence>
<keyword evidence="2" id="KW-1185">Reference proteome</keyword>
<dbReference type="EMBL" id="CABWLR010000001">
    <property type="protein sequence ID" value="VXB01669.1"/>
    <property type="molecule type" value="Genomic_DNA"/>
</dbReference>
<dbReference type="RefSeq" id="WP_159301660.1">
    <property type="nucleotide sequence ID" value="NZ_LR733271.1"/>
</dbReference>
<dbReference type="Gene3D" id="2.70.98.70">
    <property type="match status" value="1"/>
</dbReference>
<evidence type="ECO:0008006" key="3">
    <source>
        <dbReference type="Google" id="ProtNLM"/>
    </source>
</evidence>
<protein>
    <recommendedName>
        <fullName evidence="3">Heparinase II/III-like protein</fullName>
    </recommendedName>
</protein>
<proteinExistence type="predicted"/>
<dbReference type="Gene3D" id="1.50.10.100">
    <property type="entry name" value="Chondroitin AC/alginate lyase"/>
    <property type="match status" value="1"/>
</dbReference>
<accession>A0A653MCG1</accession>
<evidence type="ECO:0000313" key="1">
    <source>
        <dbReference type="EMBL" id="VXB01669.1"/>
    </source>
</evidence>
<dbReference type="SUPFAM" id="SSF48230">
    <property type="entry name" value="Chondroitin AC/alginate lyase"/>
    <property type="match status" value="1"/>
</dbReference>
<dbReference type="Proteomes" id="UP000430202">
    <property type="component" value="Unassembled WGS sequence"/>
</dbReference>
<reference evidence="1 2" key="1">
    <citation type="submission" date="2019-10" db="EMBL/GenBank/DDBJ databases">
        <authorList>
            <person name="Karimi E."/>
        </authorList>
    </citation>
    <scope>NUCLEOTIDE SEQUENCE [LARGE SCALE GENOMIC DNA]</scope>
    <source>
        <strain evidence="1">Maribacter sp. 151</strain>
    </source>
</reference>
<name>A0A653MCG1_9FLAO</name>
<organism evidence="1 2">
    <name type="scientific">Maribacter litoralis</name>
    <dbReference type="NCBI Taxonomy" id="2059726"/>
    <lineage>
        <taxon>Bacteria</taxon>
        <taxon>Pseudomonadati</taxon>
        <taxon>Bacteroidota</taxon>
        <taxon>Flavobacteriia</taxon>
        <taxon>Flavobacteriales</taxon>
        <taxon>Flavobacteriaceae</taxon>
        <taxon>Maribacter</taxon>
    </lineage>
</organism>
<gene>
    <name evidence="1" type="ORF">MARI151_10293</name>
</gene>